<keyword evidence="3" id="KW-0028">Amino-acid biosynthesis</keyword>
<evidence type="ECO:0000256" key="2">
    <source>
        <dbReference type="ARBA" id="ARBA00012737"/>
    </source>
</evidence>
<dbReference type="InterPro" id="IPR029055">
    <property type="entry name" value="Ntn_hydrolases_N"/>
</dbReference>
<dbReference type="Proteomes" id="UP001595773">
    <property type="component" value="Unassembled WGS sequence"/>
</dbReference>
<comment type="pathway">
    <text evidence="1">Amino-acid biosynthesis; L-asparagine biosynthesis; L-asparagine from L-aspartate (L-Gln route): step 1/1.</text>
</comment>
<dbReference type="InterPro" id="IPR051786">
    <property type="entry name" value="ASN_synthetase/amidase"/>
</dbReference>
<organism evidence="5 6">
    <name type="scientific">Arthrobacter cryoconiti</name>
    <dbReference type="NCBI Taxonomy" id="748907"/>
    <lineage>
        <taxon>Bacteria</taxon>
        <taxon>Bacillati</taxon>
        <taxon>Actinomycetota</taxon>
        <taxon>Actinomycetes</taxon>
        <taxon>Micrococcales</taxon>
        <taxon>Micrococcaceae</taxon>
        <taxon>Arthrobacter</taxon>
    </lineage>
</organism>
<dbReference type="SUPFAM" id="SSF52402">
    <property type="entry name" value="Adenine nucleotide alpha hydrolases-like"/>
    <property type="match status" value="1"/>
</dbReference>
<proteinExistence type="predicted"/>
<evidence type="ECO:0000313" key="6">
    <source>
        <dbReference type="Proteomes" id="UP001595773"/>
    </source>
</evidence>
<dbReference type="RefSeq" id="WP_230067929.1">
    <property type="nucleotide sequence ID" value="NZ_BAABLL010000001.1"/>
</dbReference>
<dbReference type="EMBL" id="JBHSCQ010000004">
    <property type="protein sequence ID" value="MFC4264282.1"/>
    <property type="molecule type" value="Genomic_DNA"/>
</dbReference>
<dbReference type="EC" id="6.3.5.4" evidence="2"/>
<evidence type="ECO:0000256" key="4">
    <source>
        <dbReference type="ARBA" id="ARBA00048741"/>
    </source>
</evidence>
<dbReference type="PANTHER" id="PTHR43284">
    <property type="entry name" value="ASPARAGINE SYNTHETASE (GLUTAMINE-HYDROLYZING)"/>
    <property type="match status" value="1"/>
</dbReference>
<evidence type="ECO:0000256" key="1">
    <source>
        <dbReference type="ARBA" id="ARBA00005187"/>
    </source>
</evidence>
<evidence type="ECO:0000313" key="5">
    <source>
        <dbReference type="EMBL" id="MFC4264282.1"/>
    </source>
</evidence>
<keyword evidence="3" id="KW-0061">Asparagine biosynthesis</keyword>
<name>A0ABV8QVS2_9MICC</name>
<protein>
    <recommendedName>
        <fullName evidence="2">asparagine synthase (glutamine-hydrolyzing)</fullName>
        <ecNumber evidence="2">6.3.5.4</ecNumber>
    </recommendedName>
</protein>
<comment type="catalytic activity">
    <reaction evidence="4">
        <text>L-aspartate + L-glutamine + ATP + H2O = L-asparagine + L-glutamate + AMP + diphosphate + H(+)</text>
        <dbReference type="Rhea" id="RHEA:12228"/>
        <dbReference type="ChEBI" id="CHEBI:15377"/>
        <dbReference type="ChEBI" id="CHEBI:15378"/>
        <dbReference type="ChEBI" id="CHEBI:29985"/>
        <dbReference type="ChEBI" id="CHEBI:29991"/>
        <dbReference type="ChEBI" id="CHEBI:30616"/>
        <dbReference type="ChEBI" id="CHEBI:33019"/>
        <dbReference type="ChEBI" id="CHEBI:58048"/>
        <dbReference type="ChEBI" id="CHEBI:58359"/>
        <dbReference type="ChEBI" id="CHEBI:456215"/>
        <dbReference type="EC" id="6.3.5.4"/>
    </reaction>
</comment>
<keyword evidence="6" id="KW-1185">Reference proteome</keyword>
<accession>A0ABV8QVS2</accession>
<sequence length="539" mass="60892">MDVPALVLTRPQWRSHAVGLQGETLWVLGDKHCDEQLLGSLDQGVLTPYALQQVTGHFAAILQTSGTVALIADAIRSFPLFYTVGGSSTSVSDDALSIVGAARNYEADYDSRLEFRHSGYVSGENTLYAGLKQVQAGETLTIKAGGEISRQFFRSIQYSGRNIEENTALDKHFSHALDVSMQRFLEKADGRQVVVPLSGGLDSRLLSVHLKEAGYTNMVNYTYGSARTREVLISEEVAAALDQPWLFCQYGEEDIRSAWDAPETAEFIKFAHAGASLPHIQDWYAVRWLKRNRLVDQDAIFLPGHTIVGNMHDEHVLNDPNVPRQNIKKLLLDHHYSLQPDNVPIRVNKRLNTALDAFLDGISYDGSVESRLTALESWNFRERQTKYINNSIRNYEHFGFDWALPMLDREVYLAWGDFHPDVTRNRNWYEGYVNRRYANATGTDLRIFAPTDISAGKRNAVKSVLRRTGLLRLAERTLAARAVQNHPMGFHWFTTAKNPKELYRFTRSGGNLLGAYADEFLTDTWNSHCKLFTEDSIVQ</sequence>
<dbReference type="InterPro" id="IPR014729">
    <property type="entry name" value="Rossmann-like_a/b/a_fold"/>
</dbReference>
<comment type="caution">
    <text evidence="5">The sequence shown here is derived from an EMBL/GenBank/DDBJ whole genome shotgun (WGS) entry which is preliminary data.</text>
</comment>
<reference evidence="6" key="1">
    <citation type="journal article" date="2019" name="Int. J. Syst. Evol. Microbiol.">
        <title>The Global Catalogue of Microorganisms (GCM) 10K type strain sequencing project: providing services to taxonomists for standard genome sequencing and annotation.</title>
        <authorList>
            <consortium name="The Broad Institute Genomics Platform"/>
            <consortium name="The Broad Institute Genome Sequencing Center for Infectious Disease"/>
            <person name="Wu L."/>
            <person name="Ma J."/>
        </authorList>
    </citation>
    <scope>NUCLEOTIDE SEQUENCE [LARGE SCALE GENOMIC DNA]</scope>
    <source>
        <strain evidence="6">CGMCC 1.10698</strain>
    </source>
</reference>
<gene>
    <name evidence="5" type="ORF">ACFOW9_01550</name>
</gene>
<evidence type="ECO:0000256" key="3">
    <source>
        <dbReference type="ARBA" id="ARBA00022888"/>
    </source>
</evidence>
<dbReference type="Gene3D" id="3.40.50.620">
    <property type="entry name" value="HUPs"/>
    <property type="match status" value="1"/>
</dbReference>
<dbReference type="PANTHER" id="PTHR43284:SF1">
    <property type="entry name" value="ASPARAGINE SYNTHETASE"/>
    <property type="match status" value="1"/>
</dbReference>
<dbReference type="SUPFAM" id="SSF56235">
    <property type="entry name" value="N-terminal nucleophile aminohydrolases (Ntn hydrolases)"/>
    <property type="match status" value="1"/>
</dbReference>